<dbReference type="InterPro" id="IPR005754">
    <property type="entry name" value="Sortase"/>
</dbReference>
<organism evidence="4 5">
    <name type="scientific">Fusibacillus kribbianus</name>
    <dbReference type="NCBI Taxonomy" id="3044208"/>
    <lineage>
        <taxon>Bacteria</taxon>
        <taxon>Bacillati</taxon>
        <taxon>Bacillota</taxon>
        <taxon>Clostridia</taxon>
        <taxon>Lachnospirales</taxon>
        <taxon>Lachnospiraceae</taxon>
        <taxon>Fusibacillus</taxon>
    </lineage>
</organism>
<dbReference type="InterPro" id="IPR009835">
    <property type="entry name" value="SrtB"/>
</dbReference>
<feature type="active site" description="Proton donor/acceptor" evidence="2">
    <location>
        <position position="158"/>
    </location>
</feature>
<sequence>MEKKRRFWRMILVLSLVGCICCLGFVAWYLVQDYAAQKQYEEIQETATEPQTEQETEPETYVFTGEIDGEEAELPDNIFKDLENPIDFKSLQDINPELYAWIQIPDTNINYPIAQREGDDEFYLHHDMYQQYRFAGCIYTEDCNSRDFTDPNTVIYGHNMKNKSMFQNLHLFEDKTFFDEHPYVYIYMPDGILVYEIFASYTYDDRHIMNSFDFDDPTVFEEYLNSILHVRAMDANIREAVDVTVDDRIITLETCVGVQTSYRYLVQAVLVSDSRGVSGISE</sequence>
<accession>A0AAP4B8A3</accession>
<dbReference type="InterPro" id="IPR023365">
    <property type="entry name" value="Sortase_dom-sf"/>
</dbReference>
<evidence type="ECO:0000256" key="2">
    <source>
        <dbReference type="PIRSR" id="PIRSR605754-1"/>
    </source>
</evidence>
<keyword evidence="3" id="KW-0472">Membrane</keyword>
<gene>
    <name evidence="4" type="ORF">QJ036_03660</name>
</gene>
<evidence type="ECO:0000256" key="3">
    <source>
        <dbReference type="SAM" id="Phobius"/>
    </source>
</evidence>
<dbReference type="GO" id="GO:0016787">
    <property type="term" value="F:hydrolase activity"/>
    <property type="evidence" value="ECO:0007669"/>
    <property type="project" value="UniProtKB-KW"/>
</dbReference>
<reference evidence="4 5" key="1">
    <citation type="submission" date="2023-05" db="EMBL/GenBank/DDBJ databases">
        <title>[ruminococcus] sp. nov., isolated from a pig farm feces dump.</title>
        <authorList>
            <person name="Chang Y.-H."/>
        </authorList>
    </citation>
    <scope>NUCLEOTIDE SEQUENCE [LARGE SCALE GENOMIC DNA]</scope>
    <source>
        <strain evidence="4 5">YH-rum2234</strain>
    </source>
</reference>
<dbReference type="Pfam" id="PF04203">
    <property type="entry name" value="Sortase"/>
    <property type="match status" value="1"/>
</dbReference>
<comment type="caution">
    <text evidence="4">The sequence shown here is derived from an EMBL/GenBank/DDBJ whole genome shotgun (WGS) entry which is preliminary data.</text>
</comment>
<dbReference type="CDD" id="cd05826">
    <property type="entry name" value="Sortase_B"/>
    <property type="match status" value="1"/>
</dbReference>
<dbReference type="EMBL" id="JASGBQ010000003">
    <property type="protein sequence ID" value="MDI9241574.1"/>
    <property type="molecule type" value="Genomic_DNA"/>
</dbReference>
<name>A0AAP4B8A3_9FIRM</name>
<protein>
    <submittedName>
        <fullName evidence="4">Class B sortase</fullName>
    </submittedName>
</protein>
<evidence type="ECO:0000313" key="4">
    <source>
        <dbReference type="EMBL" id="MDI9241574.1"/>
    </source>
</evidence>
<dbReference type="RefSeq" id="WP_283230081.1">
    <property type="nucleotide sequence ID" value="NZ_JASGBQ010000003.1"/>
</dbReference>
<evidence type="ECO:0000256" key="1">
    <source>
        <dbReference type="ARBA" id="ARBA00022801"/>
    </source>
</evidence>
<dbReference type="SUPFAM" id="SSF63817">
    <property type="entry name" value="Sortase"/>
    <property type="match status" value="1"/>
</dbReference>
<keyword evidence="3" id="KW-0812">Transmembrane</keyword>
<keyword evidence="1" id="KW-0378">Hydrolase</keyword>
<evidence type="ECO:0000313" key="5">
    <source>
        <dbReference type="Proteomes" id="UP001300383"/>
    </source>
</evidence>
<feature type="transmembrane region" description="Helical" evidence="3">
    <location>
        <begin position="7"/>
        <end position="31"/>
    </location>
</feature>
<keyword evidence="3" id="KW-1133">Transmembrane helix</keyword>
<keyword evidence="5" id="KW-1185">Reference proteome</keyword>
<proteinExistence type="predicted"/>
<dbReference type="AlphaFoldDB" id="A0AAP4B8A3"/>
<dbReference type="Gene3D" id="2.40.260.10">
    <property type="entry name" value="Sortase"/>
    <property type="match status" value="1"/>
</dbReference>
<dbReference type="Proteomes" id="UP001300383">
    <property type="component" value="Unassembled WGS sequence"/>
</dbReference>
<feature type="active site" description="Acyl-thioester intermediate" evidence="2">
    <location>
        <position position="255"/>
    </location>
</feature>